<dbReference type="InterPro" id="IPR001789">
    <property type="entry name" value="Sig_transdc_resp-reg_receiver"/>
</dbReference>
<dbReference type="PANTHER" id="PTHR33121">
    <property type="entry name" value="CYCLIC DI-GMP PHOSPHODIESTERASE PDEF"/>
    <property type="match status" value="1"/>
</dbReference>
<dbReference type="SUPFAM" id="SSF52172">
    <property type="entry name" value="CheY-like"/>
    <property type="match status" value="1"/>
</dbReference>
<dbReference type="InterPro" id="IPR050706">
    <property type="entry name" value="Cyclic-di-GMP_PDE-like"/>
</dbReference>
<protein>
    <submittedName>
        <fullName evidence="4">EAL domain-containing response regulator</fullName>
    </submittedName>
</protein>
<sequence length="414" mass="46107">MKQKSDIKVLVLDDEPFTLKLLARVLTNQGFTQVVTCGDGESALAWVDSDKGRPDVILCDLNMPHMDGIEFVRKLVEHGYAGSLVLVSKEDERVLQSVEMLVHSHGISVLGCLHKPVFPQALAMLLDKQLHRVGTQHVPAAKIYSADELRVALSKDELINYYQPKVSLSIGELVGVETLVRWRHPVDGMVFPDQFVGVAEEHGLIDELTRVVLQAALTQAKRWQEIGLRLKIAINVSMDNLTSLDFPSFVSEQAMLAIVRPQDVVLEVTESKLMKDQRASLEILTRLRLKRFRLSIDDFGTGHSSLAQLRDIPFDELKIDKSFVNGVHANETIRAIYLASVSLAKQLRMEVVAEGVESRDDWDFLRQTGCDLAQGYFISPPMPASELPAWAAGWTQRIRQGLLLGAAATPCQNP</sequence>
<keyword evidence="1" id="KW-0597">Phosphoprotein</keyword>
<dbReference type="EMBL" id="CP041730">
    <property type="protein sequence ID" value="QDQ25847.1"/>
    <property type="molecule type" value="Genomic_DNA"/>
</dbReference>
<dbReference type="GO" id="GO:0071111">
    <property type="term" value="F:cyclic-guanylate-specific phosphodiesterase activity"/>
    <property type="evidence" value="ECO:0007669"/>
    <property type="project" value="InterPro"/>
</dbReference>
<reference evidence="5" key="1">
    <citation type="submission" date="2019-07" db="EMBL/GenBank/DDBJ databases">
        <title>Chitinimonas sp. nov., isolated from Ny-Alesund, arctica soil.</title>
        <authorList>
            <person name="Xu Q."/>
            <person name="Peng F."/>
        </authorList>
    </citation>
    <scope>NUCLEOTIDE SEQUENCE [LARGE SCALE GENOMIC DNA]</scope>
    <source>
        <strain evidence="5">R3-44</strain>
    </source>
</reference>
<dbReference type="Gene3D" id="3.20.20.450">
    <property type="entry name" value="EAL domain"/>
    <property type="match status" value="1"/>
</dbReference>
<dbReference type="Pfam" id="PF00563">
    <property type="entry name" value="EAL"/>
    <property type="match status" value="1"/>
</dbReference>
<evidence type="ECO:0000313" key="5">
    <source>
        <dbReference type="Proteomes" id="UP000317550"/>
    </source>
</evidence>
<dbReference type="Pfam" id="PF00072">
    <property type="entry name" value="Response_reg"/>
    <property type="match status" value="1"/>
</dbReference>
<dbReference type="AlphaFoldDB" id="A0A516SCG6"/>
<accession>A0A516SCG6</accession>
<dbReference type="PROSITE" id="PS50110">
    <property type="entry name" value="RESPONSE_REGULATORY"/>
    <property type="match status" value="1"/>
</dbReference>
<dbReference type="Gene3D" id="3.40.50.2300">
    <property type="match status" value="1"/>
</dbReference>
<dbReference type="OrthoDB" id="23692at2"/>
<evidence type="ECO:0000259" key="3">
    <source>
        <dbReference type="PROSITE" id="PS50883"/>
    </source>
</evidence>
<dbReference type="InterPro" id="IPR011006">
    <property type="entry name" value="CheY-like_superfamily"/>
</dbReference>
<feature type="domain" description="Response regulatory" evidence="2">
    <location>
        <begin position="8"/>
        <end position="130"/>
    </location>
</feature>
<name>A0A516SCG6_9NEIS</name>
<dbReference type="SUPFAM" id="SSF141868">
    <property type="entry name" value="EAL domain-like"/>
    <property type="match status" value="1"/>
</dbReference>
<dbReference type="RefSeq" id="WP_143856772.1">
    <property type="nucleotide sequence ID" value="NZ_CP041730.1"/>
</dbReference>
<keyword evidence="5" id="KW-1185">Reference proteome</keyword>
<gene>
    <name evidence="4" type="ORF">FNU76_05505</name>
</gene>
<dbReference type="SMART" id="SM00448">
    <property type="entry name" value="REC"/>
    <property type="match status" value="1"/>
</dbReference>
<dbReference type="GO" id="GO:0000160">
    <property type="term" value="P:phosphorelay signal transduction system"/>
    <property type="evidence" value="ECO:0007669"/>
    <property type="project" value="InterPro"/>
</dbReference>
<dbReference type="InterPro" id="IPR035919">
    <property type="entry name" value="EAL_sf"/>
</dbReference>
<organism evidence="4 5">
    <name type="scientific">Chitinimonas arctica</name>
    <dbReference type="NCBI Taxonomy" id="2594795"/>
    <lineage>
        <taxon>Bacteria</taxon>
        <taxon>Pseudomonadati</taxon>
        <taxon>Pseudomonadota</taxon>
        <taxon>Betaproteobacteria</taxon>
        <taxon>Neisseriales</taxon>
        <taxon>Chitinibacteraceae</taxon>
        <taxon>Chitinimonas</taxon>
    </lineage>
</organism>
<dbReference type="PROSITE" id="PS50883">
    <property type="entry name" value="EAL"/>
    <property type="match status" value="1"/>
</dbReference>
<dbReference type="PANTHER" id="PTHR33121:SF79">
    <property type="entry name" value="CYCLIC DI-GMP PHOSPHODIESTERASE PDED-RELATED"/>
    <property type="match status" value="1"/>
</dbReference>
<proteinExistence type="predicted"/>
<dbReference type="Proteomes" id="UP000317550">
    <property type="component" value="Chromosome"/>
</dbReference>
<evidence type="ECO:0000256" key="1">
    <source>
        <dbReference type="PROSITE-ProRule" id="PRU00169"/>
    </source>
</evidence>
<feature type="domain" description="EAL" evidence="3">
    <location>
        <begin position="142"/>
        <end position="395"/>
    </location>
</feature>
<dbReference type="SMART" id="SM00052">
    <property type="entry name" value="EAL"/>
    <property type="match status" value="1"/>
</dbReference>
<dbReference type="CDD" id="cd01948">
    <property type="entry name" value="EAL"/>
    <property type="match status" value="1"/>
</dbReference>
<evidence type="ECO:0000313" key="4">
    <source>
        <dbReference type="EMBL" id="QDQ25847.1"/>
    </source>
</evidence>
<evidence type="ECO:0000259" key="2">
    <source>
        <dbReference type="PROSITE" id="PS50110"/>
    </source>
</evidence>
<dbReference type="InterPro" id="IPR001633">
    <property type="entry name" value="EAL_dom"/>
</dbReference>
<dbReference type="KEGG" id="cari:FNU76_05505"/>
<feature type="modified residue" description="4-aspartylphosphate" evidence="1">
    <location>
        <position position="60"/>
    </location>
</feature>